<proteinExistence type="predicted"/>
<dbReference type="InterPro" id="IPR050109">
    <property type="entry name" value="HTH-type_TetR-like_transc_reg"/>
</dbReference>
<dbReference type="PROSITE" id="PS50977">
    <property type="entry name" value="HTH_TETR_2"/>
    <property type="match status" value="1"/>
</dbReference>
<dbReference type="Proteomes" id="UP000267077">
    <property type="component" value="Unassembled WGS sequence"/>
</dbReference>
<protein>
    <submittedName>
        <fullName evidence="6">TetR/AcrR family transcriptional regulator</fullName>
    </submittedName>
</protein>
<dbReference type="PANTHER" id="PTHR30055">
    <property type="entry name" value="HTH-TYPE TRANSCRIPTIONAL REGULATOR RUTR"/>
    <property type="match status" value="1"/>
</dbReference>
<organism evidence="6 7">
    <name type="scientific">Dyella dinghuensis</name>
    <dbReference type="NCBI Taxonomy" id="1920169"/>
    <lineage>
        <taxon>Bacteria</taxon>
        <taxon>Pseudomonadati</taxon>
        <taxon>Pseudomonadota</taxon>
        <taxon>Gammaproteobacteria</taxon>
        <taxon>Lysobacterales</taxon>
        <taxon>Rhodanobacteraceae</taxon>
        <taxon>Dyella</taxon>
    </lineage>
</organism>
<keyword evidence="1" id="KW-0805">Transcription regulation</keyword>
<sequence>MPKALSDSETEAFRARICSAAAKLFVEEGPAAITMRRLASELGCGTMTPYRYYDNKEEIITAVRTRGLNHMAEALENALNTPGDGRTRSRNVRDAYIDFARRDTATYRLMFEYPEANRDDPAYREAHARMWRCIAADTQVMIDEGIIEADAPILGHQVWAALHGAVMLEIAGMLPEGFDAAALHARTFVALMEMSRPARLKNKPGP</sequence>
<dbReference type="Pfam" id="PF00440">
    <property type="entry name" value="TetR_N"/>
    <property type="match status" value="1"/>
</dbReference>
<name>A0A3S0WP08_9GAMM</name>
<feature type="domain" description="HTH tetR-type" evidence="5">
    <location>
        <begin position="11"/>
        <end position="71"/>
    </location>
</feature>
<evidence type="ECO:0000256" key="1">
    <source>
        <dbReference type="ARBA" id="ARBA00023015"/>
    </source>
</evidence>
<dbReference type="InterPro" id="IPR009057">
    <property type="entry name" value="Homeodomain-like_sf"/>
</dbReference>
<dbReference type="InterPro" id="IPR001647">
    <property type="entry name" value="HTH_TetR"/>
</dbReference>
<dbReference type="PRINTS" id="PR00455">
    <property type="entry name" value="HTHTETR"/>
</dbReference>
<evidence type="ECO:0000256" key="3">
    <source>
        <dbReference type="ARBA" id="ARBA00023163"/>
    </source>
</evidence>
<keyword evidence="7" id="KW-1185">Reference proteome</keyword>
<dbReference type="PANTHER" id="PTHR30055:SF234">
    <property type="entry name" value="HTH-TYPE TRANSCRIPTIONAL REGULATOR BETI"/>
    <property type="match status" value="1"/>
</dbReference>
<evidence type="ECO:0000256" key="4">
    <source>
        <dbReference type="PROSITE-ProRule" id="PRU00335"/>
    </source>
</evidence>
<dbReference type="EMBL" id="RYZR01000005">
    <property type="protein sequence ID" value="RUL64018.1"/>
    <property type="molecule type" value="Genomic_DNA"/>
</dbReference>
<dbReference type="Gene3D" id="1.10.357.10">
    <property type="entry name" value="Tetracycline Repressor, domain 2"/>
    <property type="match status" value="1"/>
</dbReference>
<dbReference type="SUPFAM" id="SSF46689">
    <property type="entry name" value="Homeodomain-like"/>
    <property type="match status" value="1"/>
</dbReference>
<dbReference type="RefSeq" id="WP_126673299.1">
    <property type="nucleotide sequence ID" value="NZ_RYZR01000005.1"/>
</dbReference>
<dbReference type="InterPro" id="IPR025996">
    <property type="entry name" value="MT1864/Rv1816-like_C"/>
</dbReference>
<evidence type="ECO:0000313" key="7">
    <source>
        <dbReference type="Proteomes" id="UP000267077"/>
    </source>
</evidence>
<dbReference type="OrthoDB" id="270177at2"/>
<evidence type="ECO:0000256" key="2">
    <source>
        <dbReference type="ARBA" id="ARBA00023125"/>
    </source>
</evidence>
<accession>A0A3S0WP08</accession>
<dbReference type="GO" id="GO:0000976">
    <property type="term" value="F:transcription cis-regulatory region binding"/>
    <property type="evidence" value="ECO:0007669"/>
    <property type="project" value="TreeGrafter"/>
</dbReference>
<evidence type="ECO:0000259" key="5">
    <source>
        <dbReference type="PROSITE" id="PS50977"/>
    </source>
</evidence>
<feature type="DNA-binding region" description="H-T-H motif" evidence="4">
    <location>
        <begin position="34"/>
        <end position="53"/>
    </location>
</feature>
<keyword evidence="2 4" id="KW-0238">DNA-binding</keyword>
<dbReference type="SUPFAM" id="SSF48498">
    <property type="entry name" value="Tetracyclin repressor-like, C-terminal domain"/>
    <property type="match status" value="1"/>
</dbReference>
<comment type="caution">
    <text evidence="6">The sequence shown here is derived from an EMBL/GenBank/DDBJ whole genome shotgun (WGS) entry which is preliminary data.</text>
</comment>
<evidence type="ECO:0000313" key="6">
    <source>
        <dbReference type="EMBL" id="RUL64018.1"/>
    </source>
</evidence>
<keyword evidence="3" id="KW-0804">Transcription</keyword>
<reference evidence="6 7" key="1">
    <citation type="submission" date="2018-12" db="EMBL/GenBank/DDBJ databases">
        <title>Dyella dinghuensis sp. nov. DHOA06 and Dyella choica sp. nov. 4M-K27, isolated from forest soil.</title>
        <authorList>
            <person name="Qiu L.-H."/>
            <person name="Gao Z.-H."/>
        </authorList>
    </citation>
    <scope>NUCLEOTIDE SEQUENCE [LARGE SCALE GENOMIC DNA]</scope>
    <source>
        <strain evidence="6 7">DHOA06</strain>
    </source>
</reference>
<dbReference type="InterPro" id="IPR036271">
    <property type="entry name" value="Tet_transcr_reg_TetR-rel_C_sf"/>
</dbReference>
<dbReference type="GO" id="GO:0003700">
    <property type="term" value="F:DNA-binding transcription factor activity"/>
    <property type="evidence" value="ECO:0007669"/>
    <property type="project" value="TreeGrafter"/>
</dbReference>
<dbReference type="Pfam" id="PF13305">
    <property type="entry name" value="TetR_C_33"/>
    <property type="match status" value="1"/>
</dbReference>
<dbReference type="AlphaFoldDB" id="A0A3S0WP08"/>
<gene>
    <name evidence="6" type="ORF">EKH79_08115</name>
</gene>